<protein>
    <recommendedName>
        <fullName evidence="4">TPR-like protein</fullName>
    </recommendedName>
</protein>
<dbReference type="Proteomes" id="UP000800036">
    <property type="component" value="Unassembled WGS sequence"/>
</dbReference>
<reference evidence="2" key="1">
    <citation type="journal article" date="2020" name="Stud. Mycol.">
        <title>101 Dothideomycetes genomes: a test case for predicting lifestyles and emergence of pathogens.</title>
        <authorList>
            <person name="Haridas S."/>
            <person name="Albert R."/>
            <person name="Binder M."/>
            <person name="Bloem J."/>
            <person name="Labutti K."/>
            <person name="Salamov A."/>
            <person name="Andreopoulos B."/>
            <person name="Baker S."/>
            <person name="Barry K."/>
            <person name="Bills G."/>
            <person name="Bluhm B."/>
            <person name="Cannon C."/>
            <person name="Castanera R."/>
            <person name="Culley D."/>
            <person name="Daum C."/>
            <person name="Ezra D."/>
            <person name="Gonzalez J."/>
            <person name="Henrissat B."/>
            <person name="Kuo A."/>
            <person name="Liang C."/>
            <person name="Lipzen A."/>
            <person name="Lutzoni F."/>
            <person name="Magnuson J."/>
            <person name="Mondo S."/>
            <person name="Nolan M."/>
            <person name="Ohm R."/>
            <person name="Pangilinan J."/>
            <person name="Park H.-J."/>
            <person name="Ramirez L."/>
            <person name="Alfaro M."/>
            <person name="Sun H."/>
            <person name="Tritt A."/>
            <person name="Yoshinaga Y."/>
            <person name="Zwiers L.-H."/>
            <person name="Turgeon B."/>
            <person name="Goodwin S."/>
            <person name="Spatafora J."/>
            <person name="Crous P."/>
            <person name="Grigoriev I."/>
        </authorList>
    </citation>
    <scope>NUCLEOTIDE SEQUENCE</scope>
    <source>
        <strain evidence="2">CBS 107.79</strain>
    </source>
</reference>
<dbReference type="Gene3D" id="1.25.40.10">
    <property type="entry name" value="Tetratricopeptide repeat domain"/>
    <property type="match status" value="1"/>
</dbReference>
<organism evidence="2 3">
    <name type="scientific">Bimuria novae-zelandiae CBS 107.79</name>
    <dbReference type="NCBI Taxonomy" id="1447943"/>
    <lineage>
        <taxon>Eukaryota</taxon>
        <taxon>Fungi</taxon>
        <taxon>Dikarya</taxon>
        <taxon>Ascomycota</taxon>
        <taxon>Pezizomycotina</taxon>
        <taxon>Dothideomycetes</taxon>
        <taxon>Pleosporomycetidae</taxon>
        <taxon>Pleosporales</taxon>
        <taxon>Massarineae</taxon>
        <taxon>Didymosphaeriaceae</taxon>
        <taxon>Bimuria</taxon>
    </lineage>
</organism>
<dbReference type="InterPro" id="IPR011990">
    <property type="entry name" value="TPR-like_helical_dom_sf"/>
</dbReference>
<evidence type="ECO:0008006" key="4">
    <source>
        <dbReference type="Google" id="ProtNLM"/>
    </source>
</evidence>
<keyword evidence="3" id="KW-1185">Reference proteome</keyword>
<dbReference type="AlphaFoldDB" id="A0A6A5V630"/>
<feature type="region of interest" description="Disordered" evidence="1">
    <location>
        <begin position="68"/>
        <end position="103"/>
    </location>
</feature>
<evidence type="ECO:0000256" key="1">
    <source>
        <dbReference type="SAM" id="MobiDB-lite"/>
    </source>
</evidence>
<evidence type="ECO:0000313" key="3">
    <source>
        <dbReference type="Proteomes" id="UP000800036"/>
    </source>
</evidence>
<gene>
    <name evidence="2" type="ORF">BU23DRAFT_644877</name>
</gene>
<evidence type="ECO:0000313" key="2">
    <source>
        <dbReference type="EMBL" id="KAF1972110.1"/>
    </source>
</evidence>
<accession>A0A6A5V630</accession>
<name>A0A6A5V630_9PLEO</name>
<proteinExistence type="predicted"/>
<dbReference type="SUPFAM" id="SSF48452">
    <property type="entry name" value="TPR-like"/>
    <property type="match status" value="1"/>
</dbReference>
<dbReference type="EMBL" id="ML976689">
    <property type="protein sequence ID" value="KAF1972110.1"/>
    <property type="molecule type" value="Genomic_DNA"/>
</dbReference>
<sequence length="316" mass="36159">MPLQTNDNVDRAADAAEDIVATIRTLKKERDTWRAVAEAYQQAFEDQTARLQELQNICIATQAELENERTDNANHRRQKSEVSQASLRSGDGRTTDGTDDTLENSSFGTATIYESNHADVTWRPNFCFRHVENFASQREYASALKEIDHLLRGPLTPQARVEGLLLKSTVMRKLEWLYDALAACSEAVELCHRLDELRAYLPKIQYQRGICYYQLRMTREARDAFNEVCADDDLLYAKASAMRDSCDDELLGRRLGFEAHRTVTEGLLAQLHEGRTESRRRRAGQQLRYHASKAKRLSIPQRWLHPAPRSISCVTN</sequence>
<dbReference type="OrthoDB" id="3791184at2759"/>